<proteinExistence type="inferred from homology"/>
<evidence type="ECO:0000256" key="4">
    <source>
        <dbReference type="ARBA" id="ARBA00022692"/>
    </source>
</evidence>
<comment type="caution">
    <text evidence="12">The sequence shown here is derived from an EMBL/GenBank/DDBJ whole genome shotgun (WGS) entry which is preliminary data.</text>
</comment>
<organism evidence="12 13">
    <name type="scientific">Burkholderia latens</name>
    <dbReference type="NCBI Taxonomy" id="488446"/>
    <lineage>
        <taxon>Bacteria</taxon>
        <taxon>Pseudomonadati</taxon>
        <taxon>Pseudomonadota</taxon>
        <taxon>Betaproteobacteria</taxon>
        <taxon>Burkholderiales</taxon>
        <taxon>Burkholderiaceae</taxon>
        <taxon>Burkholderia</taxon>
        <taxon>Burkholderia cepacia complex</taxon>
    </lineage>
</organism>
<dbReference type="GO" id="GO:0005886">
    <property type="term" value="C:plasma membrane"/>
    <property type="evidence" value="ECO:0007669"/>
    <property type="project" value="UniProtKB-SubCell"/>
</dbReference>
<keyword evidence="6 9" id="KW-0764">Sulfate transport</keyword>
<evidence type="ECO:0000256" key="5">
    <source>
        <dbReference type="ARBA" id="ARBA00022989"/>
    </source>
</evidence>
<dbReference type="EMBL" id="LOTQ01000003">
    <property type="protein sequence ID" value="KVA11818.1"/>
    <property type="molecule type" value="Genomic_DNA"/>
</dbReference>
<comment type="function">
    <text evidence="8">Part of the ABC transporter complex CysAWTP (TC 3.A.1.6.1) involved in sulfate/thiosulfate import. Probably responsible for the translocation of the substrate across the membrane.</text>
</comment>
<gene>
    <name evidence="12" type="ORF">WI41_06905</name>
</gene>
<dbReference type="Pfam" id="PF00528">
    <property type="entry name" value="BPD_transp_1"/>
    <property type="match status" value="1"/>
</dbReference>
<evidence type="ECO:0000256" key="10">
    <source>
        <dbReference type="SAM" id="MobiDB-lite"/>
    </source>
</evidence>
<evidence type="ECO:0000256" key="3">
    <source>
        <dbReference type="ARBA" id="ARBA00022448"/>
    </source>
</evidence>
<comment type="subcellular location">
    <subcellularLocation>
        <location evidence="1">Cell membrane</location>
        <topology evidence="1">Multi-pass membrane protein</topology>
    </subcellularLocation>
</comment>
<feature type="region of interest" description="Disordered" evidence="10">
    <location>
        <begin position="279"/>
        <end position="301"/>
    </location>
</feature>
<dbReference type="InterPro" id="IPR000515">
    <property type="entry name" value="MetI-like"/>
</dbReference>
<feature type="transmembrane region" description="Helical" evidence="9">
    <location>
        <begin position="64"/>
        <end position="88"/>
    </location>
</feature>
<evidence type="ECO:0000256" key="9">
    <source>
        <dbReference type="RuleBase" id="RU366001"/>
    </source>
</evidence>
<sequence length="301" mass="31935">MTTYTFRKPSALPGFGVTLGITVAYLSLVVLIPLAATFLKTATLSWGQFVTAVTSPRVLASYRLTFSAALGGALINAVFGFLVAWVLVRYTFPFKRVVDAIVDLPFALPTSVAGISLAAVYATNGWVGQYLAPFGIKIAFTPVGVLVALTFIGLPFVVRTVQPVLEDFEREQEEAAACLGASRWLTFRRVVLPAVLPALLTGFALAFARALGEYGSVIFIAGNVPMKSEITSLLIITKLEQYDYAGATALAVVMLVVSFLMLLLINTLQWYLQRRTSKGASGPAPATATAAGTAAAAGGQR</sequence>
<dbReference type="FunFam" id="1.10.3720.10:FF:000004">
    <property type="entry name" value="Sulfate transport system permease protein CysT"/>
    <property type="match status" value="1"/>
</dbReference>
<dbReference type="PANTHER" id="PTHR30406">
    <property type="entry name" value="SULFATE TRANSPORT SYSTEM PERMEASE PROTEIN"/>
    <property type="match status" value="1"/>
</dbReference>
<dbReference type="InterPro" id="IPR005667">
    <property type="entry name" value="Sulph_transpt2"/>
</dbReference>
<dbReference type="InterPro" id="IPR035906">
    <property type="entry name" value="MetI-like_sf"/>
</dbReference>
<keyword evidence="7 9" id="KW-0472">Membrane</keyword>
<keyword evidence="5 9" id="KW-1133">Transmembrane helix</keyword>
<evidence type="ECO:0000256" key="2">
    <source>
        <dbReference type="ARBA" id="ARBA00011779"/>
    </source>
</evidence>
<evidence type="ECO:0000313" key="12">
    <source>
        <dbReference type="EMBL" id="KVA11818.1"/>
    </source>
</evidence>
<accession>A0AAP1GBZ4</accession>
<feature type="transmembrane region" description="Helical" evidence="9">
    <location>
        <begin position="244"/>
        <end position="265"/>
    </location>
</feature>
<dbReference type="KEGG" id="blat:WK25_07895"/>
<dbReference type="Gene3D" id="1.10.3720.10">
    <property type="entry name" value="MetI-like"/>
    <property type="match status" value="1"/>
</dbReference>
<dbReference type="PROSITE" id="PS50928">
    <property type="entry name" value="ABC_TM1"/>
    <property type="match status" value="1"/>
</dbReference>
<evidence type="ECO:0000256" key="6">
    <source>
        <dbReference type="ARBA" id="ARBA00023032"/>
    </source>
</evidence>
<dbReference type="InterPro" id="IPR011865">
    <property type="entry name" value="CysT_permease"/>
</dbReference>
<dbReference type="NCBIfam" id="TIGR00969">
    <property type="entry name" value="3a0106s02"/>
    <property type="match status" value="1"/>
</dbReference>
<feature type="domain" description="ABC transmembrane type-1" evidence="11">
    <location>
        <begin position="62"/>
        <end position="265"/>
    </location>
</feature>
<dbReference type="GO" id="GO:0015419">
    <property type="term" value="F:ABC-type sulfate transporter activity"/>
    <property type="evidence" value="ECO:0007669"/>
    <property type="project" value="UniProtKB-UniRule"/>
</dbReference>
<comment type="caution">
    <text evidence="9">Lacks conserved residue(s) required for the propagation of feature annotation.</text>
</comment>
<evidence type="ECO:0000313" key="13">
    <source>
        <dbReference type="Proteomes" id="UP000056450"/>
    </source>
</evidence>
<evidence type="ECO:0000256" key="7">
    <source>
        <dbReference type="ARBA" id="ARBA00023136"/>
    </source>
</evidence>
<feature type="transmembrane region" description="Helical" evidence="9">
    <location>
        <begin position="12"/>
        <end position="36"/>
    </location>
</feature>
<name>A0AAP1GBZ4_9BURK</name>
<protein>
    <recommendedName>
        <fullName evidence="9">Sulfate transport system permease protein CysT</fullName>
    </recommendedName>
</protein>
<dbReference type="PANTHER" id="PTHR30406:SF8">
    <property type="entry name" value="SULFATE TRANSPORT SYSTEM PERMEASE PROTEIN CYST"/>
    <property type="match status" value="1"/>
</dbReference>
<dbReference type="CDD" id="cd06261">
    <property type="entry name" value="TM_PBP2"/>
    <property type="match status" value="1"/>
</dbReference>
<dbReference type="SUPFAM" id="SSF161098">
    <property type="entry name" value="MetI-like"/>
    <property type="match status" value="1"/>
</dbReference>
<dbReference type="AlphaFoldDB" id="A0AAP1GBZ4"/>
<dbReference type="NCBIfam" id="TIGR02139">
    <property type="entry name" value="permease_CysT"/>
    <property type="match status" value="1"/>
</dbReference>
<comment type="similarity">
    <text evidence="9">Belongs to the binding-protein-dependent transport system permease family. CysTW subfamily.</text>
</comment>
<evidence type="ECO:0000259" key="11">
    <source>
        <dbReference type="PROSITE" id="PS50928"/>
    </source>
</evidence>
<evidence type="ECO:0000256" key="1">
    <source>
        <dbReference type="ARBA" id="ARBA00004651"/>
    </source>
</evidence>
<dbReference type="Proteomes" id="UP000056450">
    <property type="component" value="Unassembled WGS sequence"/>
</dbReference>
<reference evidence="12 13" key="1">
    <citation type="submission" date="2015-11" db="EMBL/GenBank/DDBJ databases">
        <title>Expanding the genomic diversity of Burkholderia species for the development of highly accurate diagnostics.</title>
        <authorList>
            <person name="Sahl J."/>
            <person name="Keim P."/>
            <person name="Wagner D."/>
        </authorList>
    </citation>
    <scope>NUCLEOTIDE SEQUENCE [LARGE SCALE GENOMIC DNA]</scope>
    <source>
        <strain evidence="12 13">RF32-BP12</strain>
    </source>
</reference>
<feature type="transmembrane region" description="Helical" evidence="9">
    <location>
        <begin position="190"/>
        <end position="211"/>
    </location>
</feature>
<dbReference type="RefSeq" id="WP_040144139.1">
    <property type="nucleotide sequence ID" value="NZ_CBCPGW010000011.1"/>
</dbReference>
<comment type="subunit">
    <text evidence="2">The complex is composed of two ATP-binding proteins (CysA), two transmembrane proteins (CysT and CysW) and a solute-binding protein (CysP).</text>
</comment>
<feature type="transmembrane region" description="Helical" evidence="9">
    <location>
        <begin position="100"/>
        <end position="122"/>
    </location>
</feature>
<feature type="transmembrane region" description="Helical" evidence="9">
    <location>
        <begin position="134"/>
        <end position="158"/>
    </location>
</feature>
<evidence type="ECO:0000256" key="8">
    <source>
        <dbReference type="ARBA" id="ARBA00025323"/>
    </source>
</evidence>
<keyword evidence="4 9" id="KW-0812">Transmembrane</keyword>
<keyword evidence="3 9" id="KW-0813">Transport</keyword>
<comment type="function">
    <text evidence="9">Part of the ABC transporter complex (TC 3.A.1.6.1) involved in sulfate/thiosulfate import.</text>
</comment>